<organism evidence="2 3">
    <name type="scientific">Flavobacterium cellulosilyticum</name>
    <dbReference type="NCBI Taxonomy" id="2541731"/>
    <lineage>
        <taxon>Bacteria</taxon>
        <taxon>Pseudomonadati</taxon>
        <taxon>Bacteroidota</taxon>
        <taxon>Flavobacteriia</taxon>
        <taxon>Flavobacteriales</taxon>
        <taxon>Flavobacteriaceae</taxon>
        <taxon>Flavobacterium</taxon>
    </lineage>
</organism>
<evidence type="ECO:0000313" key="3">
    <source>
        <dbReference type="Proteomes" id="UP000295479"/>
    </source>
</evidence>
<dbReference type="EMBL" id="SMFK01000002">
    <property type="protein sequence ID" value="TDD98566.1"/>
    <property type="molecule type" value="Genomic_DNA"/>
</dbReference>
<dbReference type="InterPro" id="IPR036770">
    <property type="entry name" value="Ankyrin_rpt-contain_sf"/>
</dbReference>
<gene>
    <name evidence="2" type="ORF">E0F76_05405</name>
</gene>
<comment type="caution">
    <text evidence="2">The sequence shown here is derived from an EMBL/GenBank/DDBJ whole genome shotgun (WGS) entry which is preliminary data.</text>
</comment>
<dbReference type="OrthoDB" id="407974at2"/>
<dbReference type="PANTHER" id="PTHR46224">
    <property type="entry name" value="ANKYRIN REPEAT FAMILY PROTEIN"/>
    <property type="match status" value="1"/>
</dbReference>
<keyword evidence="1" id="KW-0040">ANK repeat</keyword>
<dbReference type="RefSeq" id="WP_132002439.1">
    <property type="nucleotide sequence ID" value="NZ_SMFK01000002.1"/>
</dbReference>
<name>A0A4R5CHN4_9FLAO</name>
<proteinExistence type="predicted"/>
<feature type="repeat" description="ANK" evidence="1">
    <location>
        <begin position="174"/>
        <end position="206"/>
    </location>
</feature>
<protein>
    <submittedName>
        <fullName evidence="2">Ankyrin repeat domain-containing protein</fullName>
    </submittedName>
</protein>
<dbReference type="SUPFAM" id="SSF48403">
    <property type="entry name" value="Ankyrin repeat"/>
    <property type="match status" value="1"/>
</dbReference>
<dbReference type="InterPro" id="IPR051616">
    <property type="entry name" value="Cul2-RING_E3_ligase_SR"/>
</dbReference>
<evidence type="ECO:0000313" key="2">
    <source>
        <dbReference type="EMBL" id="TDD98566.1"/>
    </source>
</evidence>
<accession>A0A4R5CHN4</accession>
<dbReference type="AlphaFoldDB" id="A0A4R5CHN4"/>
<dbReference type="PANTHER" id="PTHR46224:SF64">
    <property type="entry name" value="IQ MOTIF AND ANKYRIN REPEAT DOMAIN-CONTAINING PROTEIN 1"/>
    <property type="match status" value="1"/>
</dbReference>
<dbReference type="PROSITE" id="PS50297">
    <property type="entry name" value="ANK_REP_REGION"/>
    <property type="match status" value="1"/>
</dbReference>
<dbReference type="PROSITE" id="PS50088">
    <property type="entry name" value="ANK_REPEAT"/>
    <property type="match status" value="1"/>
</dbReference>
<dbReference type="Proteomes" id="UP000295479">
    <property type="component" value="Unassembled WGS sequence"/>
</dbReference>
<evidence type="ECO:0000256" key="1">
    <source>
        <dbReference type="PROSITE-ProRule" id="PRU00023"/>
    </source>
</evidence>
<dbReference type="SMART" id="SM00248">
    <property type="entry name" value="ANK"/>
    <property type="match status" value="3"/>
</dbReference>
<dbReference type="Gene3D" id="1.25.40.20">
    <property type="entry name" value="Ankyrin repeat-containing domain"/>
    <property type="match status" value="1"/>
</dbReference>
<keyword evidence="3" id="KW-1185">Reference proteome</keyword>
<sequence>MKAKKIILLILLLIIGIVLFSYISKTQKDTWVKETPKTKYSKEREKEVWGKQLNGHSPEIFYGTPLYDLAKEMTGFRSDKKIEELIAAIPRKDINIQDGKFHKTIGQFALTVSNLKALNLLLDKGLNPNLIDKMGNAIIIDINDFYKNPSEKLLILKNMIQKGANVNLFSKHTLKSTPLIRASNSGNLENVKVLVDAGANPNFIDNSIASPFESPLSVALAYAHIDIVNYLIFDQKVDFRTLKYPSDSKFHPGEYVILHKLREMIFDLNSKEYREKMKLVKYLKTQGLDYWKTPIPDKVRSIPKFTQEYLSKY</sequence>
<dbReference type="Pfam" id="PF12796">
    <property type="entry name" value="Ank_2"/>
    <property type="match status" value="1"/>
</dbReference>
<reference evidence="2 3" key="1">
    <citation type="submission" date="2019-03" db="EMBL/GenBank/DDBJ databases">
        <title>Flavobacterium AR-3-4 sp. nov. isolated from arctic soil.</title>
        <authorList>
            <person name="Chaudhary D.K."/>
        </authorList>
    </citation>
    <scope>NUCLEOTIDE SEQUENCE [LARGE SCALE GENOMIC DNA]</scope>
    <source>
        <strain evidence="2 3">AR-3-4</strain>
    </source>
</reference>
<dbReference type="InterPro" id="IPR002110">
    <property type="entry name" value="Ankyrin_rpt"/>
</dbReference>